<dbReference type="Pfam" id="PF00496">
    <property type="entry name" value="SBP_bac_5"/>
    <property type="match status" value="1"/>
</dbReference>
<dbReference type="Gene3D" id="3.40.190.10">
    <property type="entry name" value="Periplasmic binding protein-like II"/>
    <property type="match status" value="1"/>
</dbReference>
<gene>
    <name evidence="3" type="ORF">OCH74_06225</name>
</gene>
<evidence type="ECO:0000256" key="1">
    <source>
        <dbReference type="SAM" id="SignalP"/>
    </source>
</evidence>
<organism evidence="3 4">
    <name type="scientific">Bifidobacterium thermacidophilum</name>
    <dbReference type="NCBI Taxonomy" id="246618"/>
    <lineage>
        <taxon>Bacteria</taxon>
        <taxon>Bacillati</taxon>
        <taxon>Actinomycetota</taxon>
        <taxon>Actinomycetes</taxon>
        <taxon>Bifidobacteriales</taxon>
        <taxon>Bifidobacteriaceae</taxon>
        <taxon>Bifidobacterium</taxon>
    </lineage>
</organism>
<dbReference type="SUPFAM" id="SSF53850">
    <property type="entry name" value="Periplasmic binding protein-like II"/>
    <property type="match status" value="1"/>
</dbReference>
<dbReference type="Proteomes" id="UP001620273">
    <property type="component" value="Unassembled WGS sequence"/>
</dbReference>
<name>A0ABW8KPI1_9BIFI</name>
<keyword evidence="4" id="KW-1185">Reference proteome</keyword>
<feature type="signal peptide" evidence="1">
    <location>
        <begin position="1"/>
        <end position="23"/>
    </location>
</feature>
<dbReference type="InterPro" id="IPR030678">
    <property type="entry name" value="Peptide/Ni-bd"/>
</dbReference>
<dbReference type="PANTHER" id="PTHR30290">
    <property type="entry name" value="PERIPLASMIC BINDING COMPONENT OF ABC TRANSPORTER"/>
    <property type="match status" value="1"/>
</dbReference>
<dbReference type="RefSeq" id="WP_404441067.1">
    <property type="nucleotide sequence ID" value="NZ_JAOQBW010000003.1"/>
</dbReference>
<dbReference type="InterPro" id="IPR000914">
    <property type="entry name" value="SBP_5_dom"/>
</dbReference>
<comment type="caution">
    <text evidence="3">The sequence shown here is derived from an EMBL/GenBank/DDBJ whole genome shotgun (WGS) entry which is preliminary data.</text>
</comment>
<evidence type="ECO:0000313" key="4">
    <source>
        <dbReference type="Proteomes" id="UP001620273"/>
    </source>
</evidence>
<dbReference type="InterPro" id="IPR039424">
    <property type="entry name" value="SBP_5"/>
</dbReference>
<feature type="domain" description="Solute-binding protein family 5" evidence="2">
    <location>
        <begin position="89"/>
        <end position="459"/>
    </location>
</feature>
<dbReference type="EMBL" id="JAOQBW010000003">
    <property type="protein sequence ID" value="MFK3576452.1"/>
    <property type="molecule type" value="Genomic_DNA"/>
</dbReference>
<reference evidence="3 4" key="1">
    <citation type="submission" date="2022-09" db="EMBL/GenBank/DDBJ databases">
        <title>Genome sequencing of four strains from tibetan pig.</title>
        <authorList>
            <person name="Feng J."/>
        </authorList>
    </citation>
    <scope>NUCLEOTIDE SEQUENCE [LARGE SCALE GENOMIC DNA]</scope>
    <source>
        <strain evidence="3 4">11-1-1</strain>
    </source>
</reference>
<proteinExistence type="predicted"/>
<evidence type="ECO:0000259" key="2">
    <source>
        <dbReference type="Pfam" id="PF00496"/>
    </source>
</evidence>
<protein>
    <submittedName>
        <fullName evidence="3">ABC transporter substrate-binding protein</fullName>
    </submittedName>
</protein>
<keyword evidence="1" id="KW-0732">Signal</keyword>
<sequence>MSNYKKWRAIAVAAILSAGLALSGCGGNTTNSAASSTASGVPVKGQTITWGIEKELQSVNPQTSSQDAATGILRNLGDSYLYVTDDGDYEPWLASSYKFSDDQKTLDLTLRKDVTFSDGEKLDADAVIANFDYYNSKANTHQSTWQTYLESWQKTGDYSVQFKLKEVYPGFLAALAGLGTTPISPASLKNSKELASGGKSVALTGPYVIKSYKQGSQLTLEARSDYAWAPQALTKQLKGKQSLPYAKELVFRFLPEASTRTGALTSGQVDAIDGVPAQNIAQIKSNSNLQYGQVLNDCTAYSLYFNTTKAPFNDINVRKAFQLGADYRAIVKSVYYGTGTYADQSFSPSSVFYDKSFKSLTFNKKKANELLDKSGWTKRDSEGYRVNSRGERLSISLYSDAPYVRDSRDVLAQAISAELKKNVGIEFTFKARDVGTVSETWKNNTNDAFDNSMGGFDISTAVESVYLWKAEPNRVFMKNDQKVVDLIHQGQVGKTKQERQSAYDELQDYVINDKAYVLPLYVPRDNWAASKSVHGFVSNKVTGHLFSSSTLWKD</sequence>
<dbReference type="Gene3D" id="3.10.105.10">
    <property type="entry name" value="Dipeptide-binding Protein, Domain 3"/>
    <property type="match status" value="1"/>
</dbReference>
<dbReference type="PIRSF" id="PIRSF002741">
    <property type="entry name" value="MppA"/>
    <property type="match status" value="1"/>
</dbReference>
<feature type="chain" id="PRO_5047543140" evidence="1">
    <location>
        <begin position="24"/>
        <end position="554"/>
    </location>
</feature>
<evidence type="ECO:0000313" key="3">
    <source>
        <dbReference type="EMBL" id="MFK3576452.1"/>
    </source>
</evidence>
<dbReference type="PROSITE" id="PS51257">
    <property type="entry name" value="PROKAR_LIPOPROTEIN"/>
    <property type="match status" value="1"/>
</dbReference>
<accession>A0ABW8KPI1</accession>